<dbReference type="EMBL" id="LGRX02027028">
    <property type="protein sequence ID" value="KAK3249899.1"/>
    <property type="molecule type" value="Genomic_DNA"/>
</dbReference>
<name>A0AAE0C8N0_9CHLO</name>
<evidence type="ECO:0000313" key="3">
    <source>
        <dbReference type="Proteomes" id="UP001190700"/>
    </source>
</evidence>
<evidence type="ECO:0000313" key="2">
    <source>
        <dbReference type="EMBL" id="KAK3249899.1"/>
    </source>
</evidence>
<gene>
    <name evidence="2" type="ORF">CYMTET_40697</name>
</gene>
<protein>
    <submittedName>
        <fullName evidence="2">Uncharacterized protein</fullName>
    </submittedName>
</protein>
<sequence length="149" mass="15677">MNVVENEVHEAIKVLPALIAKEVAQDLSNTAVSKSSSLLDMNMRSCTTIEAVRRAISSSARFPSSGCTVAEASSQSPAVGTGVGGVTVLRAAEESSKIVARERRCEATPDALLVATMVMKTAEVECVRVGGTKQGGRGGQKSQRGRRRM</sequence>
<comment type="caution">
    <text evidence="2">The sequence shown here is derived from an EMBL/GenBank/DDBJ whole genome shotgun (WGS) entry which is preliminary data.</text>
</comment>
<organism evidence="2 3">
    <name type="scientific">Cymbomonas tetramitiformis</name>
    <dbReference type="NCBI Taxonomy" id="36881"/>
    <lineage>
        <taxon>Eukaryota</taxon>
        <taxon>Viridiplantae</taxon>
        <taxon>Chlorophyta</taxon>
        <taxon>Pyramimonadophyceae</taxon>
        <taxon>Pyramimonadales</taxon>
        <taxon>Pyramimonadaceae</taxon>
        <taxon>Cymbomonas</taxon>
    </lineage>
</organism>
<keyword evidence="3" id="KW-1185">Reference proteome</keyword>
<reference evidence="2 3" key="1">
    <citation type="journal article" date="2015" name="Genome Biol. Evol.">
        <title>Comparative Genomics of a Bacterivorous Green Alga Reveals Evolutionary Causalities and Consequences of Phago-Mixotrophic Mode of Nutrition.</title>
        <authorList>
            <person name="Burns J.A."/>
            <person name="Paasch A."/>
            <person name="Narechania A."/>
            <person name="Kim E."/>
        </authorList>
    </citation>
    <scope>NUCLEOTIDE SEQUENCE [LARGE SCALE GENOMIC DNA]</scope>
    <source>
        <strain evidence="2 3">PLY_AMNH</strain>
    </source>
</reference>
<dbReference type="AlphaFoldDB" id="A0AAE0C8N0"/>
<accession>A0AAE0C8N0</accession>
<evidence type="ECO:0000256" key="1">
    <source>
        <dbReference type="SAM" id="MobiDB-lite"/>
    </source>
</evidence>
<feature type="region of interest" description="Disordered" evidence="1">
    <location>
        <begin position="130"/>
        <end position="149"/>
    </location>
</feature>
<dbReference type="Proteomes" id="UP001190700">
    <property type="component" value="Unassembled WGS sequence"/>
</dbReference>
<proteinExistence type="predicted"/>